<dbReference type="AlphaFoldDB" id="V4A8T8"/>
<dbReference type="OrthoDB" id="6045239at2759"/>
<reference evidence="2 3" key="1">
    <citation type="journal article" date="2013" name="Nature">
        <title>Insights into bilaterian evolution from three spiralian genomes.</title>
        <authorList>
            <person name="Simakov O."/>
            <person name="Marletaz F."/>
            <person name="Cho S.J."/>
            <person name="Edsinger-Gonzales E."/>
            <person name="Havlak P."/>
            <person name="Hellsten U."/>
            <person name="Kuo D.H."/>
            <person name="Larsson T."/>
            <person name="Lv J."/>
            <person name="Arendt D."/>
            <person name="Savage R."/>
            <person name="Osoegawa K."/>
            <person name="de Jong P."/>
            <person name="Grimwood J."/>
            <person name="Chapman J.A."/>
            <person name="Shapiro H."/>
            <person name="Aerts A."/>
            <person name="Otillar R.P."/>
            <person name="Terry A.Y."/>
            <person name="Boore J.L."/>
            <person name="Grigoriev I.V."/>
            <person name="Lindberg D.R."/>
            <person name="Seaver E.C."/>
            <person name="Weisblat D.A."/>
            <person name="Putnam N.H."/>
            <person name="Rokhsar D.S."/>
        </authorList>
    </citation>
    <scope>NUCLEOTIDE SEQUENCE [LARGE SCALE GENOMIC DNA]</scope>
</reference>
<dbReference type="HOGENOM" id="CLU_1929951_0_0_1"/>
<dbReference type="KEGG" id="lgi:LOTGIDRAFT_234124"/>
<evidence type="ECO:0000313" key="3">
    <source>
        <dbReference type="Proteomes" id="UP000030746"/>
    </source>
</evidence>
<dbReference type="RefSeq" id="XP_009059515.1">
    <property type="nucleotide sequence ID" value="XM_009061267.1"/>
</dbReference>
<keyword evidence="3" id="KW-1185">Reference proteome</keyword>
<proteinExistence type="predicted"/>
<evidence type="ECO:0000256" key="1">
    <source>
        <dbReference type="SAM" id="SignalP"/>
    </source>
</evidence>
<organism evidence="2 3">
    <name type="scientific">Lottia gigantea</name>
    <name type="common">Giant owl limpet</name>
    <dbReference type="NCBI Taxonomy" id="225164"/>
    <lineage>
        <taxon>Eukaryota</taxon>
        <taxon>Metazoa</taxon>
        <taxon>Spiralia</taxon>
        <taxon>Lophotrochozoa</taxon>
        <taxon>Mollusca</taxon>
        <taxon>Gastropoda</taxon>
        <taxon>Patellogastropoda</taxon>
        <taxon>Lottioidea</taxon>
        <taxon>Lottiidae</taxon>
        <taxon>Lottia</taxon>
    </lineage>
</organism>
<protein>
    <submittedName>
        <fullName evidence="2">Uncharacterized protein</fullName>
    </submittedName>
</protein>
<sequence length="131" mass="14712">MSKLAVTSIISICMLYLISALPVDLARDNELDLSYDDIPNFGSPLLTKLYLNYLLRDNSFSPRSSQQTLSKRGIGPCINNCLKAGGRMNFIQCKSMCHWIDSKGFENRLSFPLIEDDQLNDETASRNILSS</sequence>
<gene>
    <name evidence="2" type="ORF">LOTGIDRAFT_234124</name>
</gene>
<keyword evidence="1" id="KW-0732">Signal</keyword>
<dbReference type="GeneID" id="20249453"/>
<accession>V4A8T8</accession>
<evidence type="ECO:0000313" key="2">
    <source>
        <dbReference type="EMBL" id="ESO89721.1"/>
    </source>
</evidence>
<feature type="chain" id="PRO_5004716671" evidence="1">
    <location>
        <begin position="21"/>
        <end position="131"/>
    </location>
</feature>
<dbReference type="EMBL" id="KB202544">
    <property type="protein sequence ID" value="ESO89721.1"/>
    <property type="molecule type" value="Genomic_DNA"/>
</dbReference>
<name>V4A8T8_LOTGI</name>
<dbReference type="Proteomes" id="UP000030746">
    <property type="component" value="Unassembled WGS sequence"/>
</dbReference>
<feature type="signal peptide" evidence="1">
    <location>
        <begin position="1"/>
        <end position="20"/>
    </location>
</feature>
<dbReference type="CTD" id="20249453"/>